<dbReference type="Pfam" id="PF07804">
    <property type="entry name" value="HipA_C"/>
    <property type="match status" value="1"/>
</dbReference>
<evidence type="ECO:0000256" key="3">
    <source>
        <dbReference type="ARBA" id="ARBA00022777"/>
    </source>
</evidence>
<gene>
    <name evidence="6" type="ORF">EI290_19445</name>
</gene>
<evidence type="ECO:0000313" key="7">
    <source>
        <dbReference type="Proteomes" id="UP000280066"/>
    </source>
</evidence>
<dbReference type="AlphaFoldDB" id="A0A3R9M7U0"/>
<sequence length="431" mass="47461">MVELAFVRLWGQLVGAVRWDAARSLATFAYDPGFVKSGLNVAPLQMPLTARAGQVYSFPRLNPDTYHGLPGLLADALPDRFGNQLIDAWLATQGRAAADFSPVERLCYIANRGMGALEFEPQVGNVAGAGAEPVEVAALVELAQQVVGQREAFHVNLRDEAADGLAALLAVGTSAGGARPKAIIAFNEDSGEVRSGQVKAPPGFGYWLLKLDGVRDQALADPQDFGRLEYAYYLMATASGLQMSECRLYEEGPRAHFMTRRFDRTAAGEKLHAQTLCALAHYDYNQPAAYSYEQAFQVMRDLRLPYTAAEQFYRRMVFNVVARNQDDHTKNISFLMDAAGQWQLAPAYDVAYAYQPGNRWTSQHQMALNGKRDGFTRADLRAVAREMNIRGADELIDDVLQQVARWPEFAATAGMSEDRTAAIASAHRQVK</sequence>
<keyword evidence="2" id="KW-0808">Transferase</keyword>
<dbReference type="Gene3D" id="1.10.1070.20">
    <property type="match status" value="1"/>
</dbReference>
<reference evidence="6 7" key="1">
    <citation type="submission" date="2018-12" db="EMBL/GenBank/DDBJ databases">
        <authorList>
            <person name="Feng G."/>
            <person name="Zhu H."/>
        </authorList>
    </citation>
    <scope>NUCLEOTIDE SEQUENCE [LARGE SCALE GENOMIC DNA]</scope>
    <source>
        <strain evidence="6 7">9PBR-2</strain>
    </source>
</reference>
<dbReference type="InterPro" id="IPR052028">
    <property type="entry name" value="HipA_Ser/Thr_kinase"/>
</dbReference>
<feature type="domain" description="HipA-like C-terminal" evidence="4">
    <location>
        <begin position="173"/>
        <end position="405"/>
    </location>
</feature>
<dbReference type="InterPro" id="IPR017508">
    <property type="entry name" value="HipA_N1"/>
</dbReference>
<comment type="caution">
    <text evidence="6">The sequence shown here is derived from an EMBL/GenBank/DDBJ whole genome shotgun (WGS) entry which is preliminary data.</text>
</comment>
<evidence type="ECO:0000313" key="6">
    <source>
        <dbReference type="EMBL" id="RSK24527.1"/>
    </source>
</evidence>
<dbReference type="OrthoDB" id="9805913at2"/>
<protein>
    <submittedName>
        <fullName evidence="6">Type II toxin-antitoxin system HipA family toxin</fullName>
    </submittedName>
</protein>
<dbReference type="Pfam" id="PF13657">
    <property type="entry name" value="Couple_hipA"/>
    <property type="match status" value="1"/>
</dbReference>
<dbReference type="EMBL" id="RWIS01000016">
    <property type="protein sequence ID" value="RSK24527.1"/>
    <property type="molecule type" value="Genomic_DNA"/>
</dbReference>
<keyword evidence="3" id="KW-0418">Kinase</keyword>
<dbReference type="InterPro" id="IPR012893">
    <property type="entry name" value="HipA-like_C"/>
</dbReference>
<evidence type="ECO:0000259" key="5">
    <source>
        <dbReference type="Pfam" id="PF13657"/>
    </source>
</evidence>
<dbReference type="PANTHER" id="PTHR37419">
    <property type="entry name" value="SERINE/THREONINE-PROTEIN KINASE TOXIN HIPA"/>
    <property type="match status" value="1"/>
</dbReference>
<proteinExistence type="inferred from homology"/>
<evidence type="ECO:0000259" key="4">
    <source>
        <dbReference type="Pfam" id="PF07804"/>
    </source>
</evidence>
<dbReference type="RefSeq" id="WP_125433334.1">
    <property type="nucleotide sequence ID" value="NZ_RWIS01000016.1"/>
</dbReference>
<evidence type="ECO:0000256" key="2">
    <source>
        <dbReference type="ARBA" id="ARBA00022679"/>
    </source>
</evidence>
<dbReference type="GO" id="GO:0005829">
    <property type="term" value="C:cytosol"/>
    <property type="evidence" value="ECO:0007669"/>
    <property type="project" value="TreeGrafter"/>
</dbReference>
<dbReference type="GO" id="GO:0004674">
    <property type="term" value="F:protein serine/threonine kinase activity"/>
    <property type="evidence" value="ECO:0007669"/>
    <property type="project" value="TreeGrafter"/>
</dbReference>
<keyword evidence="7" id="KW-1185">Reference proteome</keyword>
<accession>A0A3R9M7U0</accession>
<evidence type="ECO:0000256" key="1">
    <source>
        <dbReference type="ARBA" id="ARBA00010164"/>
    </source>
</evidence>
<dbReference type="Proteomes" id="UP000280066">
    <property type="component" value="Unassembled WGS sequence"/>
</dbReference>
<dbReference type="PANTHER" id="PTHR37419:SF8">
    <property type="entry name" value="TOXIN YJJJ"/>
    <property type="match status" value="1"/>
</dbReference>
<name>A0A3R9M7U0_9BACT</name>
<organism evidence="6 7">
    <name type="scientific">Hymenobacter metallilatus</name>
    <dbReference type="NCBI Taxonomy" id="2493666"/>
    <lineage>
        <taxon>Bacteria</taxon>
        <taxon>Pseudomonadati</taxon>
        <taxon>Bacteroidota</taxon>
        <taxon>Cytophagia</taxon>
        <taxon>Cytophagales</taxon>
        <taxon>Hymenobacteraceae</taxon>
        <taxon>Hymenobacter</taxon>
    </lineage>
</organism>
<feature type="domain" description="HipA N-terminal subdomain 1" evidence="5">
    <location>
        <begin position="7"/>
        <end position="119"/>
    </location>
</feature>
<comment type="similarity">
    <text evidence="1">Belongs to the HipA Ser/Thr kinase family.</text>
</comment>